<dbReference type="HOGENOM" id="CLU_1570374_0_0_1"/>
<gene>
    <name evidence="1" type="ORF">BOTBODRAFT_384061</name>
</gene>
<name>A0A067N794_BOTB1</name>
<evidence type="ECO:0000313" key="2">
    <source>
        <dbReference type="Proteomes" id="UP000027195"/>
    </source>
</evidence>
<dbReference type="InParanoid" id="A0A067N794"/>
<proteinExistence type="predicted"/>
<keyword evidence="2" id="KW-1185">Reference proteome</keyword>
<dbReference type="Proteomes" id="UP000027195">
    <property type="component" value="Unassembled WGS sequence"/>
</dbReference>
<protein>
    <submittedName>
        <fullName evidence="1">Uncharacterized protein</fullName>
    </submittedName>
</protein>
<dbReference type="EMBL" id="KL198018">
    <property type="protein sequence ID" value="KDQ20007.1"/>
    <property type="molecule type" value="Genomic_DNA"/>
</dbReference>
<accession>A0A067N794</accession>
<reference evidence="2" key="1">
    <citation type="journal article" date="2014" name="Proc. Natl. Acad. Sci. U.S.A.">
        <title>Extensive sampling of basidiomycete genomes demonstrates inadequacy of the white-rot/brown-rot paradigm for wood decay fungi.</title>
        <authorList>
            <person name="Riley R."/>
            <person name="Salamov A.A."/>
            <person name="Brown D.W."/>
            <person name="Nagy L.G."/>
            <person name="Floudas D."/>
            <person name="Held B.W."/>
            <person name="Levasseur A."/>
            <person name="Lombard V."/>
            <person name="Morin E."/>
            <person name="Otillar R."/>
            <person name="Lindquist E.A."/>
            <person name="Sun H."/>
            <person name="LaButti K.M."/>
            <person name="Schmutz J."/>
            <person name="Jabbour D."/>
            <person name="Luo H."/>
            <person name="Baker S.E."/>
            <person name="Pisabarro A.G."/>
            <person name="Walton J.D."/>
            <person name="Blanchette R.A."/>
            <person name="Henrissat B."/>
            <person name="Martin F."/>
            <person name="Cullen D."/>
            <person name="Hibbett D.S."/>
            <person name="Grigoriev I.V."/>
        </authorList>
    </citation>
    <scope>NUCLEOTIDE SEQUENCE [LARGE SCALE GENOMIC DNA]</scope>
    <source>
        <strain evidence="2">FD-172 SS1</strain>
    </source>
</reference>
<organism evidence="1 2">
    <name type="scientific">Botryobasidium botryosum (strain FD-172 SS1)</name>
    <dbReference type="NCBI Taxonomy" id="930990"/>
    <lineage>
        <taxon>Eukaryota</taxon>
        <taxon>Fungi</taxon>
        <taxon>Dikarya</taxon>
        <taxon>Basidiomycota</taxon>
        <taxon>Agaricomycotina</taxon>
        <taxon>Agaricomycetes</taxon>
        <taxon>Cantharellales</taxon>
        <taxon>Botryobasidiaceae</taxon>
        <taxon>Botryobasidium</taxon>
    </lineage>
</organism>
<evidence type="ECO:0000313" key="1">
    <source>
        <dbReference type="EMBL" id="KDQ20007.1"/>
    </source>
</evidence>
<dbReference type="AlphaFoldDB" id="A0A067N794"/>
<sequence>MLDRLANVTVRQRRSFKSSNVHFSDIIFLPGVAQPTKVQTSDTFLRSLKQGAHVGTAVYSRPIHQDTIRIWQLMLISPLGCFMACGKYTRSPPTPSPSAVAEDADVLDSLVDGLPGGTSLYLFRQIGTICTAYKIPQSSPLEASPHSVKGMVNIFVQVSTPDVHPDEAHR</sequence>